<dbReference type="VEuPathDB" id="FungiDB:SI65_09789"/>
<name>A0A1E3B1J2_ASPCR</name>
<accession>A0A1E3B1J2</accession>
<reference evidence="1 2" key="1">
    <citation type="journal article" date="2016" name="BMC Genomics">
        <title>Comparative genomic and transcriptomic analyses of the Fuzhuan brick tea-fermentation fungus Aspergillus cristatus.</title>
        <authorList>
            <person name="Ge Y."/>
            <person name="Wang Y."/>
            <person name="Liu Y."/>
            <person name="Tan Y."/>
            <person name="Ren X."/>
            <person name="Zhang X."/>
            <person name="Hyde K.D."/>
            <person name="Liu Y."/>
            <person name="Liu Z."/>
        </authorList>
    </citation>
    <scope>NUCLEOTIDE SEQUENCE [LARGE SCALE GENOMIC DNA]</scope>
    <source>
        <strain evidence="1 2">GZAAS20.1005</strain>
    </source>
</reference>
<dbReference type="AlphaFoldDB" id="A0A1E3B1J2"/>
<dbReference type="Proteomes" id="UP000094569">
    <property type="component" value="Unassembled WGS sequence"/>
</dbReference>
<dbReference type="OrthoDB" id="4358598at2759"/>
<organism evidence="1 2">
    <name type="scientific">Aspergillus cristatus</name>
    <name type="common">Chinese Fuzhuan brick tea-fermentation fungus</name>
    <name type="synonym">Eurotium cristatum</name>
    <dbReference type="NCBI Taxonomy" id="573508"/>
    <lineage>
        <taxon>Eukaryota</taxon>
        <taxon>Fungi</taxon>
        <taxon>Dikarya</taxon>
        <taxon>Ascomycota</taxon>
        <taxon>Pezizomycotina</taxon>
        <taxon>Eurotiomycetes</taxon>
        <taxon>Eurotiomycetidae</taxon>
        <taxon>Eurotiales</taxon>
        <taxon>Aspergillaceae</taxon>
        <taxon>Aspergillus</taxon>
        <taxon>Aspergillus subgen. Aspergillus</taxon>
    </lineage>
</organism>
<protein>
    <submittedName>
        <fullName evidence="1">Uncharacterized protein</fullName>
    </submittedName>
</protein>
<proteinExistence type="predicted"/>
<comment type="caution">
    <text evidence="1">The sequence shown here is derived from an EMBL/GenBank/DDBJ whole genome shotgun (WGS) entry which is preliminary data.</text>
</comment>
<dbReference type="EMBL" id="JXNT01000021">
    <property type="protein sequence ID" value="ODM14795.1"/>
    <property type="molecule type" value="Genomic_DNA"/>
</dbReference>
<gene>
    <name evidence="1" type="ORF">SI65_09789</name>
</gene>
<keyword evidence="2" id="KW-1185">Reference proteome</keyword>
<evidence type="ECO:0000313" key="2">
    <source>
        <dbReference type="Proteomes" id="UP000094569"/>
    </source>
</evidence>
<sequence>MGPLECEPKFPVFTHQSNKPLRPGSGVMTTIRGSLQNCREEARGAILVMNGWDGLSTDPMSLVKSLSAAWSVTRDTSRKPMGGQLFRFSESLTLRRSNSPFCTEGFVEEAHAIGSAKKMISKSLDFLWTESKNRNTPPEVKLTEGPHHIESMNIGERTAMVKPPYLDNTQKLHFDDIRPYHVRQFDPYHREEMPAMVPALEMDRGVLAMAMTLGQRAVDLYSYLGEWGEQKPLWRFWEVDCGGWLGSLPRRTSA</sequence>
<evidence type="ECO:0000313" key="1">
    <source>
        <dbReference type="EMBL" id="ODM14795.1"/>
    </source>
</evidence>